<dbReference type="Pfam" id="PF13740">
    <property type="entry name" value="ACT_6"/>
    <property type="match status" value="1"/>
</dbReference>
<gene>
    <name evidence="3" type="ORF">NZ47_13540</name>
</gene>
<dbReference type="HAMAP" id="MF_01054">
    <property type="entry name" value="UPF0237"/>
    <property type="match status" value="1"/>
</dbReference>
<dbReference type="NCBIfam" id="NF001220">
    <property type="entry name" value="PRK00194.1"/>
    <property type="match status" value="1"/>
</dbReference>
<dbReference type="STRING" id="82374.NZ47_13540"/>
<evidence type="ECO:0000259" key="2">
    <source>
        <dbReference type="PROSITE" id="PS51671"/>
    </source>
</evidence>
<dbReference type="AlphaFoldDB" id="A0A0B2JGI0"/>
<dbReference type="eggNOG" id="COG3830">
    <property type="taxonomic scope" value="Bacteria"/>
</dbReference>
<dbReference type="PANTHER" id="PTHR34875">
    <property type="entry name" value="UPF0237 PROTEIN MJ1558"/>
    <property type="match status" value="1"/>
</dbReference>
<dbReference type="InterPro" id="IPR002912">
    <property type="entry name" value="ACT_dom"/>
</dbReference>
<protein>
    <recommendedName>
        <fullName evidence="1">UPF0237 protein NZ47_13540</fullName>
    </recommendedName>
</protein>
<keyword evidence="4" id="KW-1185">Reference proteome</keyword>
<evidence type="ECO:0000313" key="4">
    <source>
        <dbReference type="Proteomes" id="UP000030993"/>
    </source>
</evidence>
<dbReference type="InterPro" id="IPR022986">
    <property type="entry name" value="UPF0237_ACT"/>
</dbReference>
<evidence type="ECO:0000313" key="3">
    <source>
        <dbReference type="EMBL" id="KHM47480.1"/>
    </source>
</evidence>
<dbReference type="Proteomes" id="UP000030993">
    <property type="component" value="Unassembled WGS sequence"/>
</dbReference>
<name>A0A0B2JGI0_9FIRM</name>
<dbReference type="SUPFAM" id="SSF55021">
    <property type="entry name" value="ACT-like"/>
    <property type="match status" value="1"/>
</dbReference>
<accession>A0A0B2JGI0</accession>
<dbReference type="InterPro" id="IPR050990">
    <property type="entry name" value="UPF0237/GcvR_regulator"/>
</dbReference>
<dbReference type="PANTHER" id="PTHR34875:SF6">
    <property type="entry name" value="UPF0237 PROTEIN MJ1558"/>
    <property type="match status" value="1"/>
</dbReference>
<comment type="similarity">
    <text evidence="1">Belongs to the UPF0237 family.</text>
</comment>
<dbReference type="EMBL" id="JSCE01000250">
    <property type="protein sequence ID" value="KHM47480.1"/>
    <property type="molecule type" value="Genomic_DNA"/>
</dbReference>
<dbReference type="PROSITE" id="PS51671">
    <property type="entry name" value="ACT"/>
    <property type="match status" value="1"/>
</dbReference>
<proteinExistence type="inferred from homology"/>
<dbReference type="CDD" id="cd04872">
    <property type="entry name" value="ACT_1ZPV"/>
    <property type="match status" value="1"/>
</dbReference>
<organism evidence="3 4">
    <name type="scientific">Anaerovibrio lipolyticus</name>
    <dbReference type="NCBI Taxonomy" id="82374"/>
    <lineage>
        <taxon>Bacteria</taxon>
        <taxon>Bacillati</taxon>
        <taxon>Bacillota</taxon>
        <taxon>Negativicutes</taxon>
        <taxon>Selenomonadales</taxon>
        <taxon>Selenomonadaceae</taxon>
        <taxon>Anaerovibrio</taxon>
    </lineage>
</organism>
<dbReference type="RefSeq" id="WP_027396938.1">
    <property type="nucleotide sequence ID" value="NZ_JSCE01000250.1"/>
</dbReference>
<sequence>MKLVVTIFGKDQVGIIANVSNILAAKKVNITSVNQNIVDGFFNMIMMAELTDSSVKLAEIQKELKEKGHEMNLEIKVQNQEIFNIMHNV</sequence>
<feature type="domain" description="ACT" evidence="2">
    <location>
        <begin position="4"/>
        <end position="78"/>
    </location>
</feature>
<dbReference type="Gene3D" id="3.30.70.260">
    <property type="match status" value="1"/>
</dbReference>
<dbReference type="InterPro" id="IPR045865">
    <property type="entry name" value="ACT-like_dom_sf"/>
</dbReference>
<evidence type="ECO:0000256" key="1">
    <source>
        <dbReference type="HAMAP-Rule" id="MF_01054"/>
    </source>
</evidence>
<comment type="caution">
    <text evidence="3">The sequence shown here is derived from an EMBL/GenBank/DDBJ whole genome shotgun (WGS) entry which is preliminary data.</text>
</comment>
<reference evidence="3 4" key="1">
    <citation type="journal article" date="2013" name="PLoS ONE">
        <title>Identification and characterization of three novel lipases belonging to families II and V from Anaerovibrio lipolyticus 5ST.</title>
        <authorList>
            <person name="Prive F."/>
            <person name="Kaderbhai N.N."/>
            <person name="Girdwood S."/>
            <person name="Worgan H.J."/>
            <person name="Pinloche E."/>
            <person name="Scollan N.D."/>
            <person name="Huws S.A."/>
            <person name="Newbold C.J."/>
        </authorList>
    </citation>
    <scope>NUCLEOTIDE SEQUENCE [LARGE SCALE GENOMIC DNA]</scope>
    <source>
        <strain evidence="3 4">5S</strain>
    </source>
</reference>